<organism evidence="1 2">
    <name type="scientific">Belliella marina</name>
    <dbReference type="NCBI Taxonomy" id="1644146"/>
    <lineage>
        <taxon>Bacteria</taxon>
        <taxon>Pseudomonadati</taxon>
        <taxon>Bacteroidota</taxon>
        <taxon>Cytophagia</taxon>
        <taxon>Cytophagales</taxon>
        <taxon>Cyclobacteriaceae</taxon>
        <taxon>Belliella</taxon>
    </lineage>
</organism>
<evidence type="ECO:0000313" key="2">
    <source>
        <dbReference type="Proteomes" id="UP001597361"/>
    </source>
</evidence>
<proteinExistence type="predicted"/>
<gene>
    <name evidence="1" type="ORF">ACFSKL_01015</name>
</gene>
<evidence type="ECO:0000313" key="1">
    <source>
        <dbReference type="EMBL" id="MFD2033346.1"/>
    </source>
</evidence>
<keyword evidence="2" id="KW-1185">Reference proteome</keyword>
<dbReference type="EMBL" id="JBHUHR010000001">
    <property type="protein sequence ID" value="MFD2033346.1"/>
    <property type="molecule type" value="Genomic_DNA"/>
</dbReference>
<dbReference type="RefSeq" id="WP_376882552.1">
    <property type="nucleotide sequence ID" value="NZ_JBHUHR010000001.1"/>
</dbReference>
<reference evidence="2" key="1">
    <citation type="journal article" date="2019" name="Int. J. Syst. Evol. Microbiol.">
        <title>The Global Catalogue of Microorganisms (GCM) 10K type strain sequencing project: providing services to taxonomists for standard genome sequencing and annotation.</title>
        <authorList>
            <consortium name="The Broad Institute Genomics Platform"/>
            <consortium name="The Broad Institute Genome Sequencing Center for Infectious Disease"/>
            <person name="Wu L."/>
            <person name="Ma J."/>
        </authorList>
    </citation>
    <scope>NUCLEOTIDE SEQUENCE [LARGE SCALE GENOMIC DNA]</scope>
    <source>
        <strain evidence="2">CGMCC 1.15180</strain>
    </source>
</reference>
<protein>
    <submittedName>
        <fullName evidence="1">Uncharacterized protein</fullName>
    </submittedName>
</protein>
<dbReference type="Proteomes" id="UP001597361">
    <property type="component" value="Unassembled WGS sequence"/>
</dbReference>
<accession>A0ABW4VHT0</accession>
<sequence length="70" mass="8166">MKDVNKKVTSKRQNSEENLEEIILEGILTHEQKEYKPGSHYHEGVFIPASLTRNGEWKSVNIFKNQEPKI</sequence>
<name>A0ABW4VHT0_9BACT</name>
<comment type="caution">
    <text evidence="1">The sequence shown here is derived from an EMBL/GenBank/DDBJ whole genome shotgun (WGS) entry which is preliminary data.</text>
</comment>